<dbReference type="EMBL" id="CM037153">
    <property type="protein sequence ID" value="KAH7858095.1"/>
    <property type="molecule type" value="Genomic_DNA"/>
</dbReference>
<protein>
    <submittedName>
        <fullName evidence="1">Uncharacterized protein</fullName>
    </submittedName>
</protein>
<keyword evidence="2" id="KW-1185">Reference proteome</keyword>
<evidence type="ECO:0000313" key="2">
    <source>
        <dbReference type="Proteomes" id="UP000828048"/>
    </source>
</evidence>
<name>A0ACB7YWW4_9ERIC</name>
<comment type="caution">
    <text evidence="1">The sequence shown here is derived from an EMBL/GenBank/DDBJ whole genome shotgun (WGS) entry which is preliminary data.</text>
</comment>
<organism evidence="1 2">
    <name type="scientific">Vaccinium darrowii</name>
    <dbReference type="NCBI Taxonomy" id="229202"/>
    <lineage>
        <taxon>Eukaryota</taxon>
        <taxon>Viridiplantae</taxon>
        <taxon>Streptophyta</taxon>
        <taxon>Embryophyta</taxon>
        <taxon>Tracheophyta</taxon>
        <taxon>Spermatophyta</taxon>
        <taxon>Magnoliopsida</taxon>
        <taxon>eudicotyledons</taxon>
        <taxon>Gunneridae</taxon>
        <taxon>Pentapetalae</taxon>
        <taxon>asterids</taxon>
        <taxon>Ericales</taxon>
        <taxon>Ericaceae</taxon>
        <taxon>Vaccinioideae</taxon>
        <taxon>Vaccinieae</taxon>
        <taxon>Vaccinium</taxon>
    </lineage>
</organism>
<gene>
    <name evidence="1" type="ORF">Vadar_019894</name>
</gene>
<dbReference type="Proteomes" id="UP000828048">
    <property type="component" value="Chromosome 3"/>
</dbReference>
<evidence type="ECO:0000313" key="1">
    <source>
        <dbReference type="EMBL" id="KAH7858095.1"/>
    </source>
</evidence>
<sequence length="204" mass="22429">MGTEVLRPHDCLIERIRVSPAVFQHHRRKNVGNGSGNPNPRVIARKPVVRPDQKKKNGRSQPLTPRRAASLDDLRKNHQNSNGNLVMGQVTILRRGESLDSTINGGGGRQLTAEKKTAAVDDLVLCGTERLGPDPEQIRIRDLKSVILSPARSPVAGERRDVYAGSAVSMSPSPRALPLPSFFSKKKAVDDSATRDLRRLLRLD</sequence>
<proteinExistence type="predicted"/>
<reference evidence="1 2" key="1">
    <citation type="journal article" date="2021" name="Hortic Res">
        <title>High-quality reference genome and annotation aids understanding of berry development for evergreen blueberry (Vaccinium darrowii).</title>
        <authorList>
            <person name="Yu J."/>
            <person name="Hulse-Kemp A.M."/>
            <person name="Babiker E."/>
            <person name="Staton M."/>
        </authorList>
    </citation>
    <scope>NUCLEOTIDE SEQUENCE [LARGE SCALE GENOMIC DNA]</scope>
    <source>
        <strain evidence="2">cv. NJ 8807/NJ 8810</strain>
        <tissue evidence="1">Young leaf</tissue>
    </source>
</reference>
<accession>A0ACB7YWW4</accession>